<name>A0AAW0PSF7_9GOBI</name>
<evidence type="ECO:0000313" key="3">
    <source>
        <dbReference type="Proteomes" id="UP001460270"/>
    </source>
</evidence>
<organism evidence="2 3">
    <name type="scientific">Mugilogobius chulae</name>
    <name type="common">yellowstripe goby</name>
    <dbReference type="NCBI Taxonomy" id="88201"/>
    <lineage>
        <taxon>Eukaryota</taxon>
        <taxon>Metazoa</taxon>
        <taxon>Chordata</taxon>
        <taxon>Craniata</taxon>
        <taxon>Vertebrata</taxon>
        <taxon>Euteleostomi</taxon>
        <taxon>Actinopterygii</taxon>
        <taxon>Neopterygii</taxon>
        <taxon>Teleostei</taxon>
        <taxon>Neoteleostei</taxon>
        <taxon>Acanthomorphata</taxon>
        <taxon>Gobiaria</taxon>
        <taxon>Gobiiformes</taxon>
        <taxon>Gobioidei</taxon>
        <taxon>Gobiidae</taxon>
        <taxon>Gobionellinae</taxon>
        <taxon>Mugilogobius</taxon>
    </lineage>
</organism>
<comment type="caution">
    <text evidence="2">The sequence shown here is derived from an EMBL/GenBank/DDBJ whole genome shotgun (WGS) entry which is preliminary data.</text>
</comment>
<dbReference type="InterPro" id="IPR010998">
    <property type="entry name" value="Integrase_recombinase_N"/>
</dbReference>
<dbReference type="GO" id="GO:0003677">
    <property type="term" value="F:DNA binding"/>
    <property type="evidence" value="ECO:0007669"/>
    <property type="project" value="UniProtKB-KW"/>
</dbReference>
<keyword evidence="3" id="KW-1185">Reference proteome</keyword>
<proteinExistence type="predicted"/>
<dbReference type="PANTHER" id="PTHR35617">
    <property type="entry name" value="PHAGE_INTEGRASE DOMAIN-CONTAINING PROTEIN"/>
    <property type="match status" value="1"/>
</dbReference>
<dbReference type="Proteomes" id="UP001460270">
    <property type="component" value="Unassembled WGS sequence"/>
</dbReference>
<dbReference type="AlphaFoldDB" id="A0AAW0PSF7"/>
<evidence type="ECO:0000256" key="1">
    <source>
        <dbReference type="ARBA" id="ARBA00023125"/>
    </source>
</evidence>
<protein>
    <submittedName>
        <fullName evidence="2">Uncharacterized protein</fullName>
    </submittedName>
</protein>
<dbReference type="EMBL" id="JBBPFD010000002">
    <property type="protein sequence ID" value="KAK7938681.1"/>
    <property type="molecule type" value="Genomic_DNA"/>
</dbReference>
<gene>
    <name evidence="2" type="ORF">WMY93_002007</name>
</gene>
<evidence type="ECO:0000313" key="2">
    <source>
        <dbReference type="EMBL" id="KAK7938681.1"/>
    </source>
</evidence>
<dbReference type="Gene3D" id="1.10.150.130">
    <property type="match status" value="1"/>
</dbReference>
<dbReference type="PANTHER" id="PTHR35617:SF3">
    <property type="entry name" value="CORE-BINDING (CB) DOMAIN-CONTAINING PROTEIN"/>
    <property type="match status" value="1"/>
</dbReference>
<accession>A0AAW0PSF7</accession>
<dbReference type="SUPFAM" id="SSF47823">
    <property type="entry name" value="lambda integrase-like, N-terminal domain"/>
    <property type="match status" value="1"/>
</dbReference>
<reference evidence="3" key="1">
    <citation type="submission" date="2024-04" db="EMBL/GenBank/DDBJ databases">
        <title>Salinicola lusitanus LLJ914,a marine bacterium isolated from the Okinawa Trough.</title>
        <authorList>
            <person name="Li J."/>
        </authorList>
    </citation>
    <scope>NUCLEOTIDE SEQUENCE [LARGE SCALE GENOMIC DNA]</scope>
</reference>
<sequence length="265" mass="30261">MAQAFAIDEAWWSWLYRPLGTPEPARDTSASRGSIALVACTGPQAYGLEFERTDLLGLGVPSPVVDTIQGARAPSIIREYSSRWRLFSSWCSERGLDPVSCPVQGVLEFLQDQDQAFFPPHILQSWMLGAIFCVQSGPARYIERTAGFHRTDQLFVVFGARSRGTPLSSQRLLTGSVRQCAWHMRHRASFPLQGCGPIQREVWQPPWRFCEAFRWRTFVWLHLGHRLLLLSNCIFGRCDQVGRSLGLERRSRLSAMFPFLLFRRK</sequence>
<keyword evidence="1" id="KW-0238">DNA-binding</keyword>